<gene>
    <name evidence="1" type="ORF">ABWT76_003708</name>
</gene>
<sequence>MTVYQGNKPVTKLAVNELKEEQLQKINPKVVAAIQAIQAERMGKEPIAWRDFSSHNKD</sequence>
<dbReference type="RefSeq" id="WP_156331719.1">
    <property type="nucleotide sequence ID" value="NZ_CP159837.1"/>
</dbReference>
<name>A0AAU8J8D2_9CYAN</name>
<proteinExistence type="predicted"/>
<protein>
    <submittedName>
        <fullName evidence="1">Uncharacterized protein</fullName>
    </submittedName>
</protein>
<dbReference type="AlphaFoldDB" id="A0AAU8J8D2"/>
<reference evidence="1" key="1">
    <citation type="submission" date="2024-07" db="EMBL/GenBank/DDBJ databases">
        <authorList>
            <person name="Kim Y.J."/>
            <person name="Jeong J.Y."/>
        </authorList>
    </citation>
    <scope>NUCLEOTIDE SEQUENCE</scope>
    <source>
        <strain evidence="1">GIHE-MW2</strain>
    </source>
</reference>
<dbReference type="EMBL" id="CP159837">
    <property type="protein sequence ID" value="XCM35055.1"/>
    <property type="molecule type" value="Genomic_DNA"/>
</dbReference>
<evidence type="ECO:0000313" key="1">
    <source>
        <dbReference type="EMBL" id="XCM35055.1"/>
    </source>
</evidence>
<accession>A0AAU8J8D2</accession>
<organism evidence="1">
    <name type="scientific">Planktothricoides raciborskii GIHE-MW2</name>
    <dbReference type="NCBI Taxonomy" id="2792601"/>
    <lineage>
        <taxon>Bacteria</taxon>
        <taxon>Bacillati</taxon>
        <taxon>Cyanobacteriota</taxon>
        <taxon>Cyanophyceae</taxon>
        <taxon>Oscillatoriophycideae</taxon>
        <taxon>Oscillatoriales</taxon>
        <taxon>Oscillatoriaceae</taxon>
        <taxon>Planktothricoides</taxon>
    </lineage>
</organism>